<dbReference type="Gene3D" id="3.40.190.80">
    <property type="match status" value="1"/>
</dbReference>
<evidence type="ECO:0000313" key="18">
    <source>
        <dbReference type="Proteomes" id="UP000279307"/>
    </source>
</evidence>
<evidence type="ECO:0000256" key="7">
    <source>
        <dbReference type="ARBA" id="ARBA00022692"/>
    </source>
</evidence>
<dbReference type="Gene3D" id="3.30.540.10">
    <property type="entry name" value="Fructose-1,6-Bisphosphatase, subunit A, domain 1"/>
    <property type="match status" value="1"/>
</dbReference>
<dbReference type="GO" id="GO:0046872">
    <property type="term" value="F:metal ion binding"/>
    <property type="evidence" value="ECO:0007669"/>
    <property type="project" value="UniProtKB-KW"/>
</dbReference>
<dbReference type="PROSITE" id="PS00630">
    <property type="entry name" value="IMP_2"/>
    <property type="match status" value="1"/>
</dbReference>
<comment type="pathway">
    <text evidence="4">Polyol metabolism; myo-inositol biosynthesis; myo-inositol from D-glucose 6-phosphate: step 2/2.</text>
</comment>
<comment type="cofactor">
    <cofactor evidence="2 15">
        <name>Mg(2+)</name>
        <dbReference type="ChEBI" id="CHEBI:18420"/>
    </cofactor>
</comment>
<dbReference type="GO" id="GO:0008254">
    <property type="term" value="F:3'-nucleotidase activity"/>
    <property type="evidence" value="ECO:0007669"/>
    <property type="project" value="TreeGrafter"/>
</dbReference>
<dbReference type="Pfam" id="PF00459">
    <property type="entry name" value="Inositol_P"/>
    <property type="match status" value="1"/>
</dbReference>
<sequence>MRLILSKSKYANHEFYNGCKAAFSAEPSQLCRYLGQQGFCNGNRIETSVHGSVIQDCIAIILTRQLRITMRSQSNWSSCGFAIYYRGLRTQRILLCGFAMIFGIVYLCTNWHASDKDVSLKQLLAAAIRAAEIGGFEVVAVHDQIKFKIESKGQTKEGVNDPVTSADYNSHCAMYLSLTKAFPGITVISEEVSKDCDKINVKNIKNSVKNIANDDVPLDDVPLDDVVNISDITIWIDPLDATKEFTENLLQYVTTMVCIAVKGQPVIGVIYKPFETKQDYNLYWTWTNHGISKNLKNLSKTKDNKTPALIVSLSHAGQVKNASKTAFGNNVEIISAAGAGYKFLEVAVGNATAYVHTTAIKKWDICAGTAILSALGGTMTQLYDQQPIDFGAKDLKVLKNGLLATMSDHMWYSEKFLRHFPDSQIPH</sequence>
<dbReference type="PANTHER" id="PTHR43028:SF4">
    <property type="entry name" value="INOSITOL MONOPHOSPHATASE 3"/>
    <property type="match status" value="1"/>
</dbReference>
<feature type="transmembrane region" description="Helical" evidence="16">
    <location>
        <begin position="93"/>
        <end position="113"/>
    </location>
</feature>
<gene>
    <name evidence="17" type="ORF">DMN91_009998</name>
</gene>
<feature type="binding site" evidence="15">
    <location>
        <position position="237"/>
    </location>
    <ligand>
        <name>Mg(2+)</name>
        <dbReference type="ChEBI" id="CHEBI:18420"/>
        <label>1</label>
        <note>catalytic</note>
    </ligand>
</feature>
<name>A0A3L8DBQ6_OOCBI</name>
<evidence type="ECO:0000256" key="12">
    <source>
        <dbReference type="ARBA" id="ARBA00023136"/>
    </source>
</evidence>
<feature type="binding site" evidence="15">
    <location>
        <position position="364"/>
    </location>
    <ligand>
        <name>Mg(2+)</name>
        <dbReference type="ChEBI" id="CHEBI:18420"/>
        <label>1</label>
        <note>catalytic</note>
    </ligand>
</feature>
<comment type="catalytic activity">
    <reaction evidence="1">
        <text>a myo-inositol phosphate + H2O = myo-inositol + phosphate</text>
        <dbReference type="Rhea" id="RHEA:24056"/>
        <dbReference type="ChEBI" id="CHEBI:15377"/>
        <dbReference type="ChEBI" id="CHEBI:17268"/>
        <dbReference type="ChEBI" id="CHEBI:43474"/>
        <dbReference type="ChEBI" id="CHEBI:84139"/>
        <dbReference type="EC" id="3.1.3.25"/>
    </reaction>
</comment>
<protein>
    <recommendedName>
        <fullName evidence="6">inositol-phosphate phosphatase</fullName>
        <ecNumber evidence="6">3.1.3.25</ecNumber>
    </recommendedName>
    <alternativeName>
        <fullName evidence="14">Inositol-1(or 4)-monophosphatase 3</fullName>
    </alternativeName>
    <alternativeName>
        <fullName evidence="13">Myo-inositol monophosphatase A3</fullName>
    </alternativeName>
</protein>
<dbReference type="OrthoDB" id="74460at2759"/>
<dbReference type="EMBL" id="QOIP01000010">
    <property type="protein sequence ID" value="RLU17761.1"/>
    <property type="molecule type" value="Genomic_DNA"/>
</dbReference>
<feature type="binding site" evidence="15">
    <location>
        <position position="190"/>
    </location>
    <ligand>
        <name>Mg(2+)</name>
        <dbReference type="ChEBI" id="CHEBI:18420"/>
        <label>1</label>
        <note>catalytic</note>
    </ligand>
</feature>
<comment type="subcellular location">
    <subcellularLocation>
        <location evidence="3">Membrane</location>
        <topology evidence="3">Single-pass membrane protein</topology>
    </subcellularLocation>
</comment>
<comment type="similarity">
    <text evidence="5">Belongs to the inositol monophosphatase superfamily.</text>
</comment>
<evidence type="ECO:0000256" key="3">
    <source>
        <dbReference type="ARBA" id="ARBA00004167"/>
    </source>
</evidence>
<accession>A0A3L8DBQ6</accession>
<dbReference type="PANTHER" id="PTHR43028">
    <property type="entry name" value="3'(2'),5'-BISPHOSPHATE NUCLEOTIDASE 1"/>
    <property type="match status" value="1"/>
</dbReference>
<evidence type="ECO:0000256" key="1">
    <source>
        <dbReference type="ARBA" id="ARBA00001033"/>
    </source>
</evidence>
<dbReference type="InterPro" id="IPR020550">
    <property type="entry name" value="Inositol_monophosphatase_CS"/>
</dbReference>
<evidence type="ECO:0000256" key="11">
    <source>
        <dbReference type="ARBA" id="ARBA00022989"/>
    </source>
</evidence>
<keyword evidence="11 16" id="KW-1133">Transmembrane helix</keyword>
<dbReference type="GO" id="GO:0052834">
    <property type="term" value="F:inositol monophosphate phosphatase activity"/>
    <property type="evidence" value="ECO:0007669"/>
    <property type="project" value="UniProtKB-EC"/>
</dbReference>
<feature type="binding site" evidence="15">
    <location>
        <position position="239"/>
    </location>
    <ligand>
        <name>Mg(2+)</name>
        <dbReference type="ChEBI" id="CHEBI:18420"/>
        <label>1</label>
        <note>catalytic</note>
    </ligand>
</feature>
<evidence type="ECO:0000256" key="9">
    <source>
        <dbReference type="ARBA" id="ARBA00022801"/>
    </source>
</evidence>
<dbReference type="GO" id="GO:0012505">
    <property type="term" value="C:endomembrane system"/>
    <property type="evidence" value="ECO:0007669"/>
    <property type="project" value="TreeGrafter"/>
</dbReference>
<dbReference type="GO" id="GO:0016020">
    <property type="term" value="C:membrane"/>
    <property type="evidence" value="ECO:0007669"/>
    <property type="project" value="UniProtKB-SubCell"/>
</dbReference>
<dbReference type="EC" id="3.1.3.25" evidence="6"/>
<reference evidence="17 18" key="1">
    <citation type="journal article" date="2018" name="Genome Res.">
        <title>The genomic architecture and molecular evolution of ant odorant receptors.</title>
        <authorList>
            <person name="McKenzie S.K."/>
            <person name="Kronauer D.J.C."/>
        </authorList>
    </citation>
    <scope>NUCLEOTIDE SEQUENCE [LARGE SCALE GENOMIC DNA]</scope>
    <source>
        <strain evidence="17">Clonal line C1</strain>
    </source>
</reference>
<dbReference type="FunFam" id="3.30.540.10:FF:000012">
    <property type="entry name" value="Blast:Putative inositol monophosphatase 3"/>
    <property type="match status" value="1"/>
</dbReference>
<keyword evidence="9" id="KW-0378">Hydrolase</keyword>
<dbReference type="GO" id="GO:0005737">
    <property type="term" value="C:cytoplasm"/>
    <property type="evidence" value="ECO:0007669"/>
    <property type="project" value="UniProtKB-ARBA"/>
</dbReference>
<dbReference type="Proteomes" id="UP000279307">
    <property type="component" value="Chromosome 10"/>
</dbReference>
<keyword evidence="7 16" id="KW-0812">Transmembrane</keyword>
<evidence type="ECO:0000256" key="10">
    <source>
        <dbReference type="ARBA" id="ARBA00022842"/>
    </source>
</evidence>
<keyword evidence="10 15" id="KW-0460">Magnesium</keyword>
<proteinExistence type="inferred from homology"/>
<dbReference type="InterPro" id="IPR000760">
    <property type="entry name" value="Inositol_monophosphatase-like"/>
</dbReference>
<dbReference type="SUPFAM" id="SSF56655">
    <property type="entry name" value="Carbohydrate phosphatase"/>
    <property type="match status" value="1"/>
</dbReference>
<dbReference type="GO" id="GO:0046854">
    <property type="term" value="P:phosphatidylinositol phosphate biosynthetic process"/>
    <property type="evidence" value="ECO:0007669"/>
    <property type="project" value="InterPro"/>
</dbReference>
<evidence type="ECO:0000256" key="13">
    <source>
        <dbReference type="ARBA" id="ARBA00042119"/>
    </source>
</evidence>
<evidence type="ECO:0000256" key="6">
    <source>
        <dbReference type="ARBA" id="ARBA00013106"/>
    </source>
</evidence>
<evidence type="ECO:0000256" key="5">
    <source>
        <dbReference type="ARBA" id="ARBA00009759"/>
    </source>
</evidence>
<dbReference type="InterPro" id="IPR050725">
    <property type="entry name" value="CysQ/Inositol_MonoPase"/>
</dbReference>
<evidence type="ECO:0000256" key="4">
    <source>
        <dbReference type="ARBA" id="ARBA00005152"/>
    </source>
</evidence>
<evidence type="ECO:0000256" key="2">
    <source>
        <dbReference type="ARBA" id="ARBA00001946"/>
    </source>
</evidence>
<evidence type="ECO:0000256" key="16">
    <source>
        <dbReference type="SAM" id="Phobius"/>
    </source>
</evidence>
<feature type="binding site" evidence="15">
    <location>
        <position position="240"/>
    </location>
    <ligand>
        <name>Mg(2+)</name>
        <dbReference type="ChEBI" id="CHEBI:18420"/>
        <label>1</label>
        <note>catalytic</note>
    </ligand>
</feature>
<evidence type="ECO:0000256" key="8">
    <source>
        <dbReference type="ARBA" id="ARBA00022723"/>
    </source>
</evidence>
<evidence type="ECO:0000256" key="14">
    <source>
        <dbReference type="ARBA" id="ARBA00042949"/>
    </source>
</evidence>
<keyword evidence="8 15" id="KW-0479">Metal-binding</keyword>
<evidence type="ECO:0000313" key="17">
    <source>
        <dbReference type="EMBL" id="RLU17761.1"/>
    </source>
</evidence>
<evidence type="ECO:0000256" key="15">
    <source>
        <dbReference type="PIRSR" id="PIRSR600760-2"/>
    </source>
</evidence>
<comment type="caution">
    <text evidence="17">The sequence shown here is derived from an EMBL/GenBank/DDBJ whole genome shotgun (WGS) entry which is preliminary data.</text>
</comment>
<keyword evidence="12 16" id="KW-0472">Membrane</keyword>
<dbReference type="AlphaFoldDB" id="A0A3L8DBQ6"/>
<organism evidence="17 18">
    <name type="scientific">Ooceraea biroi</name>
    <name type="common">Clonal raider ant</name>
    <name type="synonym">Cerapachys biroi</name>
    <dbReference type="NCBI Taxonomy" id="2015173"/>
    <lineage>
        <taxon>Eukaryota</taxon>
        <taxon>Metazoa</taxon>
        <taxon>Ecdysozoa</taxon>
        <taxon>Arthropoda</taxon>
        <taxon>Hexapoda</taxon>
        <taxon>Insecta</taxon>
        <taxon>Pterygota</taxon>
        <taxon>Neoptera</taxon>
        <taxon>Endopterygota</taxon>
        <taxon>Hymenoptera</taxon>
        <taxon>Apocrita</taxon>
        <taxon>Aculeata</taxon>
        <taxon>Formicoidea</taxon>
        <taxon>Formicidae</taxon>
        <taxon>Dorylinae</taxon>
        <taxon>Ooceraea</taxon>
    </lineage>
</organism>